<gene>
    <name evidence="4" type="primary">Il10ra</name>
    <name evidence="4" type="ORF">CRYSOU_R10231</name>
</gene>
<reference evidence="4 5" key="1">
    <citation type="submission" date="2019-09" db="EMBL/GenBank/DDBJ databases">
        <title>Bird 10,000 Genomes (B10K) Project - Family phase.</title>
        <authorList>
            <person name="Zhang G."/>
        </authorList>
    </citation>
    <scope>NUCLEOTIDE SEQUENCE [LARGE SCALE GENOMIC DNA]</scope>
    <source>
        <strain evidence="4">B10K-MSB-42743</strain>
        <tissue evidence="4">Heart</tissue>
    </source>
</reference>
<dbReference type="AlphaFoldDB" id="A0A7K4KJ83"/>
<dbReference type="Pfam" id="PF09294">
    <property type="entry name" value="Interfer-bind"/>
    <property type="match status" value="1"/>
</dbReference>
<evidence type="ECO:0000313" key="5">
    <source>
        <dbReference type="Proteomes" id="UP000545332"/>
    </source>
</evidence>
<sequence>AAGEQLPGPAHVRFAAEIAHHLLRWEPGPGSPPDVRYDVEHGVYGPGFSWTAVPNCTGISGHSCDLTFYTLDPEQRYYAQVRAVSGNRTSPWRRTSSFSPREASLWIAGQSLSVTGNTIVVKLQLLLQAGNSTVRYEDIQRHTRRYRVYIRQAQDNRTYEALETQSEFNISNLFWDTEYCVSVEPDVASRRVRTTRTAEQCVTIGRRDESAELLLSIVVIIFITTLLLLLLGMLLVCVYIKKPVRSPSVLKSFLKQGSLWVEQEYSSPARPEPDPVQQLFLCQKAPRQPGTSVTVLRQLPEQDCVLAALPEHRAPLLGPSSASGGDCSGGSTDSGICLHNSSPELGTAGQGAGVQPPASEDSGISLERASPCPERYQVAKETRPPLAEHGGPPAATTGEDSPQEVQFRGYLQQCKGTVEPSWDRGKEPPPWGHAGSVCGTDIVLDVACAELPVSKGYMKQSPPAPPRGRTQDLAAPIAPWQPPAWDFSSGLGPPAPDVASCGGSIGGPELLKAPLELGVSGGAPLGSLPLIAGLSANTWLSLQLNPLGALQAGGKDSRL</sequence>
<dbReference type="GO" id="GO:0005886">
    <property type="term" value="C:plasma membrane"/>
    <property type="evidence" value="ECO:0007669"/>
    <property type="project" value="TreeGrafter"/>
</dbReference>
<dbReference type="Pfam" id="PF01108">
    <property type="entry name" value="Tissue_fac"/>
    <property type="match status" value="1"/>
</dbReference>
<feature type="non-terminal residue" evidence="4">
    <location>
        <position position="1"/>
    </location>
</feature>
<evidence type="ECO:0000313" key="4">
    <source>
        <dbReference type="EMBL" id="NWI16414.1"/>
    </source>
</evidence>
<accession>A0A7K4KJ83</accession>
<proteinExistence type="predicted"/>
<name>A0A7K4KJ83_9AVES</name>
<dbReference type="Gene3D" id="2.60.40.10">
    <property type="entry name" value="Immunoglobulins"/>
    <property type="match status" value="2"/>
</dbReference>
<evidence type="ECO:0000256" key="2">
    <source>
        <dbReference type="SAM" id="Phobius"/>
    </source>
</evidence>
<dbReference type="InterPro" id="IPR003961">
    <property type="entry name" value="FN3_dom"/>
</dbReference>
<keyword evidence="2" id="KW-1133">Transmembrane helix</keyword>
<dbReference type="PROSITE" id="PS50853">
    <property type="entry name" value="FN3"/>
    <property type="match status" value="1"/>
</dbReference>
<feature type="region of interest" description="Disordered" evidence="1">
    <location>
        <begin position="338"/>
        <end position="403"/>
    </location>
</feature>
<evidence type="ECO:0000256" key="1">
    <source>
        <dbReference type="SAM" id="MobiDB-lite"/>
    </source>
</evidence>
<organism evidence="4 5">
    <name type="scientific">Crypturellus soui</name>
    <dbReference type="NCBI Taxonomy" id="458187"/>
    <lineage>
        <taxon>Eukaryota</taxon>
        <taxon>Metazoa</taxon>
        <taxon>Chordata</taxon>
        <taxon>Craniata</taxon>
        <taxon>Vertebrata</taxon>
        <taxon>Euteleostomi</taxon>
        <taxon>Archelosauria</taxon>
        <taxon>Archosauria</taxon>
        <taxon>Dinosauria</taxon>
        <taxon>Saurischia</taxon>
        <taxon>Theropoda</taxon>
        <taxon>Coelurosauria</taxon>
        <taxon>Aves</taxon>
        <taxon>Palaeognathae</taxon>
        <taxon>Tinamiformes</taxon>
        <taxon>Tinamidae</taxon>
        <taxon>Crypturellus</taxon>
    </lineage>
</organism>
<comment type="caution">
    <text evidence="4">The sequence shown here is derived from an EMBL/GenBank/DDBJ whole genome shotgun (WGS) entry which is preliminary data.</text>
</comment>
<dbReference type="InterPro" id="IPR050650">
    <property type="entry name" value="Type-II_Cytokine-TF_Rcpt"/>
</dbReference>
<dbReference type="InterPro" id="IPR036116">
    <property type="entry name" value="FN3_sf"/>
</dbReference>
<feature type="domain" description="Fibronectin type-III" evidence="3">
    <location>
        <begin position="6"/>
        <end position="103"/>
    </location>
</feature>
<keyword evidence="2" id="KW-0472">Membrane</keyword>
<dbReference type="EMBL" id="VWPX01012825">
    <property type="protein sequence ID" value="NWI16414.1"/>
    <property type="molecule type" value="Genomic_DNA"/>
</dbReference>
<keyword evidence="2" id="KW-0812">Transmembrane</keyword>
<keyword evidence="5" id="KW-1185">Reference proteome</keyword>
<feature type="non-terminal residue" evidence="4">
    <location>
        <position position="559"/>
    </location>
</feature>
<dbReference type="SUPFAM" id="SSF49265">
    <property type="entry name" value="Fibronectin type III"/>
    <property type="match status" value="2"/>
</dbReference>
<dbReference type="PANTHER" id="PTHR20859:SF90">
    <property type="entry name" value="INTERLEUKIN-10 RECEPTOR SUBUNIT ALPHA"/>
    <property type="match status" value="1"/>
</dbReference>
<dbReference type="InterPro" id="IPR015373">
    <property type="entry name" value="Interferon/interleukin_rcp_dom"/>
</dbReference>
<dbReference type="InterPro" id="IPR013783">
    <property type="entry name" value="Ig-like_fold"/>
</dbReference>
<dbReference type="PANTHER" id="PTHR20859">
    <property type="entry name" value="INTERFERON/INTERLEUKIN RECEPTOR"/>
    <property type="match status" value="1"/>
</dbReference>
<protein>
    <submittedName>
        <fullName evidence="4">I10R1 protein</fullName>
    </submittedName>
</protein>
<dbReference type="OrthoDB" id="9886749at2759"/>
<dbReference type="CDD" id="cd00063">
    <property type="entry name" value="FN3"/>
    <property type="match status" value="1"/>
</dbReference>
<dbReference type="FunFam" id="2.60.40.10:FF:002863">
    <property type="entry name" value="Uncharacterized protein"/>
    <property type="match status" value="1"/>
</dbReference>
<feature type="transmembrane region" description="Helical" evidence="2">
    <location>
        <begin position="213"/>
        <end position="240"/>
    </location>
</feature>
<dbReference type="GO" id="GO:0004896">
    <property type="term" value="F:cytokine receptor activity"/>
    <property type="evidence" value="ECO:0007669"/>
    <property type="project" value="TreeGrafter"/>
</dbReference>
<dbReference type="Proteomes" id="UP000545332">
    <property type="component" value="Unassembled WGS sequence"/>
</dbReference>
<evidence type="ECO:0000259" key="3">
    <source>
        <dbReference type="PROSITE" id="PS50853"/>
    </source>
</evidence>